<sequence>MKRTLIFVALALQACVFAAVAGEWPQGGGEKFTQECVASAARQVPQDKAVAYCNCSNGMMQEAFTSQQLVSVTEGRKPTEDELTVLTDISRTCARETLQ</sequence>
<reference evidence="2 3" key="1">
    <citation type="submission" date="2022-07" db="EMBL/GenBank/DDBJ databases">
        <title>Genome Analysis of Selected Gammaproteobacteria from Nigerian Food snails.</title>
        <authorList>
            <person name="Okafor A.C."/>
        </authorList>
    </citation>
    <scope>NUCLEOTIDE SEQUENCE [LARGE SCALE GENOMIC DNA]</scope>
    <source>
        <strain evidence="2 3">Awg 2</strain>
    </source>
</reference>
<keyword evidence="1" id="KW-0732">Signal</keyword>
<evidence type="ECO:0000256" key="1">
    <source>
        <dbReference type="SAM" id="SignalP"/>
    </source>
</evidence>
<proteinExistence type="predicted"/>
<evidence type="ECO:0000313" key="3">
    <source>
        <dbReference type="Proteomes" id="UP001211689"/>
    </source>
</evidence>
<name>A0ABT4Y5K0_METRE</name>
<dbReference type="RefSeq" id="WP_190832229.1">
    <property type="nucleotide sequence ID" value="NZ_JANEWF010000013.1"/>
</dbReference>
<feature type="chain" id="PRO_5045682411" description="Lipoprotein" evidence="1">
    <location>
        <begin position="22"/>
        <end position="99"/>
    </location>
</feature>
<protein>
    <recommendedName>
        <fullName evidence="4">Lipoprotein</fullName>
    </recommendedName>
</protein>
<dbReference type="Proteomes" id="UP001211689">
    <property type="component" value="Unassembled WGS sequence"/>
</dbReference>
<organism evidence="2 3">
    <name type="scientific">Metapseudomonas resinovorans</name>
    <name type="common">Pseudomonas resinovorans</name>
    <dbReference type="NCBI Taxonomy" id="53412"/>
    <lineage>
        <taxon>Bacteria</taxon>
        <taxon>Pseudomonadati</taxon>
        <taxon>Pseudomonadota</taxon>
        <taxon>Gammaproteobacteria</taxon>
        <taxon>Pseudomonadales</taxon>
        <taxon>Pseudomonadaceae</taxon>
        <taxon>Metapseudomonas</taxon>
    </lineage>
</organism>
<accession>A0ABT4Y5K0</accession>
<dbReference type="EMBL" id="JANEWF010000013">
    <property type="protein sequence ID" value="MDA8484147.1"/>
    <property type="molecule type" value="Genomic_DNA"/>
</dbReference>
<dbReference type="PROSITE" id="PS51257">
    <property type="entry name" value="PROKAR_LIPOPROTEIN"/>
    <property type="match status" value="1"/>
</dbReference>
<feature type="signal peptide" evidence="1">
    <location>
        <begin position="1"/>
        <end position="21"/>
    </location>
</feature>
<comment type="caution">
    <text evidence="2">The sequence shown here is derived from an EMBL/GenBank/DDBJ whole genome shotgun (WGS) entry which is preliminary data.</text>
</comment>
<gene>
    <name evidence="2" type="ORF">NNO07_13800</name>
</gene>
<evidence type="ECO:0008006" key="4">
    <source>
        <dbReference type="Google" id="ProtNLM"/>
    </source>
</evidence>
<keyword evidence="3" id="KW-1185">Reference proteome</keyword>
<evidence type="ECO:0000313" key="2">
    <source>
        <dbReference type="EMBL" id="MDA8484147.1"/>
    </source>
</evidence>